<evidence type="ECO:0000313" key="19">
    <source>
        <dbReference type="RefSeq" id="XP_013915428.1"/>
    </source>
</evidence>
<dbReference type="InterPro" id="IPR043502">
    <property type="entry name" value="DNA/RNA_pol_sf"/>
</dbReference>
<dbReference type="GO" id="GO:0005886">
    <property type="term" value="C:plasma membrane"/>
    <property type="evidence" value="ECO:0007669"/>
    <property type="project" value="UniProtKB-SubCell"/>
</dbReference>
<evidence type="ECO:0000256" key="16">
    <source>
        <dbReference type="SAM" id="MobiDB-lite"/>
    </source>
</evidence>
<evidence type="ECO:0000256" key="8">
    <source>
        <dbReference type="ARBA" id="ARBA00022685"/>
    </source>
</evidence>
<feature type="region of interest" description="Disordered" evidence="16">
    <location>
        <begin position="290"/>
        <end position="311"/>
    </location>
</feature>
<comment type="subcellular location">
    <subcellularLocation>
        <location evidence="1">Cell membrane</location>
        <topology evidence="1">Single-pass type I membrane protein</topology>
    </subcellularLocation>
    <subcellularLocation>
        <location evidence="2">Secreted</location>
        <location evidence="2">Extracellular space</location>
        <location evidence="2">Extracellular matrix</location>
    </subcellularLocation>
</comment>
<dbReference type="PROSITE" id="PS00682">
    <property type="entry name" value="ZP_1"/>
    <property type="match status" value="1"/>
</dbReference>
<keyword evidence="12" id="KW-0472">Membrane</keyword>
<evidence type="ECO:0000256" key="4">
    <source>
        <dbReference type="ARBA" id="ARBA00017980"/>
    </source>
</evidence>
<keyword evidence="8" id="KW-0165">Cleavage on pair of basic residues</keyword>
<evidence type="ECO:0000256" key="3">
    <source>
        <dbReference type="ARBA" id="ARBA00006735"/>
    </source>
</evidence>
<dbReference type="AlphaFoldDB" id="A0A6I9XXV3"/>
<dbReference type="GO" id="GO:0035803">
    <property type="term" value="P:egg coat formation"/>
    <property type="evidence" value="ECO:0007669"/>
    <property type="project" value="TreeGrafter"/>
</dbReference>
<evidence type="ECO:0000313" key="18">
    <source>
        <dbReference type="Proteomes" id="UP000504617"/>
    </source>
</evidence>
<dbReference type="InterPro" id="IPR055355">
    <property type="entry name" value="ZP-C"/>
</dbReference>
<dbReference type="PRINTS" id="PR00023">
    <property type="entry name" value="ZPELLUCIDA"/>
</dbReference>
<protein>
    <recommendedName>
        <fullName evidence="4">Zona pellucida sperm-binding protein 3</fullName>
    </recommendedName>
    <alternativeName>
        <fullName evidence="15">Zona pellucida glycoprotein 3</fullName>
    </alternativeName>
</protein>
<keyword evidence="11" id="KW-1133">Transmembrane helix</keyword>
<dbReference type="InterPro" id="IPR042235">
    <property type="entry name" value="ZP-C_dom"/>
</dbReference>
<evidence type="ECO:0000256" key="13">
    <source>
        <dbReference type="ARBA" id="ARBA00023157"/>
    </source>
</evidence>
<feature type="compositionally biased region" description="Polar residues" evidence="16">
    <location>
        <begin position="295"/>
        <end position="311"/>
    </location>
</feature>
<feature type="compositionally biased region" description="Basic and acidic residues" evidence="16">
    <location>
        <begin position="632"/>
        <end position="642"/>
    </location>
</feature>
<dbReference type="InterPro" id="IPR048290">
    <property type="entry name" value="ZP_chr"/>
</dbReference>
<evidence type="ECO:0000256" key="1">
    <source>
        <dbReference type="ARBA" id="ARBA00004251"/>
    </source>
</evidence>
<dbReference type="SMART" id="SM00241">
    <property type="entry name" value="ZP"/>
    <property type="match status" value="1"/>
</dbReference>
<dbReference type="Pfam" id="PF23344">
    <property type="entry name" value="ZP-N"/>
    <property type="match status" value="1"/>
</dbReference>
<dbReference type="InterPro" id="IPR001507">
    <property type="entry name" value="ZP_dom"/>
</dbReference>
<dbReference type="PANTHER" id="PTHR11576">
    <property type="entry name" value="ZONA PELLUCIDA SPERM-BINDING PROTEIN 3"/>
    <property type="match status" value="1"/>
</dbReference>
<dbReference type="OrthoDB" id="8880842at2759"/>
<dbReference type="InterPro" id="IPR055356">
    <property type="entry name" value="ZP-N"/>
</dbReference>
<evidence type="ECO:0000256" key="14">
    <source>
        <dbReference type="ARBA" id="ARBA00023180"/>
    </source>
</evidence>
<dbReference type="PANTHER" id="PTHR11576:SF2">
    <property type="entry name" value="ZONA PELLUCIDA SPERM-BINDING PROTEIN 3"/>
    <property type="match status" value="1"/>
</dbReference>
<evidence type="ECO:0000256" key="11">
    <source>
        <dbReference type="ARBA" id="ARBA00022989"/>
    </source>
</evidence>
<keyword evidence="13" id="KW-1015">Disulfide bond</keyword>
<dbReference type="SUPFAM" id="SSF56672">
    <property type="entry name" value="DNA/RNA polymerases"/>
    <property type="match status" value="1"/>
</dbReference>
<dbReference type="InterPro" id="IPR043128">
    <property type="entry name" value="Rev_trsase/Diguanyl_cyclase"/>
</dbReference>
<dbReference type="FunFam" id="2.60.40.4100:FF:000002">
    <property type="entry name" value="Zona pellucida sperm-binding protein 3"/>
    <property type="match status" value="1"/>
</dbReference>
<dbReference type="PROSITE" id="PS51034">
    <property type="entry name" value="ZP_2"/>
    <property type="match status" value="1"/>
</dbReference>
<dbReference type="KEGG" id="tsr:106543859"/>
<name>A0A6I9XXV3_9SAUR</name>
<accession>A0A6I9XXV3</accession>
<keyword evidence="7" id="KW-0272">Extracellular matrix</keyword>
<dbReference type="Proteomes" id="UP000504617">
    <property type="component" value="Unplaced"/>
</dbReference>
<evidence type="ECO:0000256" key="9">
    <source>
        <dbReference type="ARBA" id="ARBA00022692"/>
    </source>
</evidence>
<evidence type="ECO:0000256" key="2">
    <source>
        <dbReference type="ARBA" id="ARBA00004498"/>
    </source>
</evidence>
<proteinExistence type="inferred from homology"/>
<dbReference type="GO" id="GO:2000344">
    <property type="term" value="P:positive regulation of acrosome reaction"/>
    <property type="evidence" value="ECO:0007669"/>
    <property type="project" value="TreeGrafter"/>
</dbReference>
<evidence type="ECO:0000256" key="7">
    <source>
        <dbReference type="ARBA" id="ARBA00022530"/>
    </source>
</evidence>
<dbReference type="FunFam" id="2.60.40.3210:FF:000001">
    <property type="entry name" value="Zona pellucida sperm-binding protein 3"/>
    <property type="match status" value="1"/>
</dbReference>
<evidence type="ECO:0000256" key="10">
    <source>
        <dbReference type="ARBA" id="ARBA00022729"/>
    </source>
</evidence>
<comment type="similarity">
    <text evidence="3">Belongs to the ZP domain family. ZPC subfamily.</text>
</comment>
<dbReference type="GeneID" id="106543859"/>
<evidence type="ECO:0000259" key="17">
    <source>
        <dbReference type="PROSITE" id="PS51034"/>
    </source>
</evidence>
<sequence>MVQCGEDEMMIQVHRDLFQTGHFIQAKDLSIWPQACHYSIVNQSATLIIFKVELHECIQNLQVILQNVGLMFFLYYKPESASNLTTVKSAEEFPIACHYSWKNDVNSNAIQTTWVPFTSATFEKEKQYFSLRLMTDDWQAEKNSTVYLLGDNLHVQADIRKGNHSPLRLFIDTCMATSKADGDSDPQYNILDFHGCLIERNFHDVGPSFIIPRTQLETLQFTIPASQIARDENSMIYIACHLKATAAAQDPDFLNKACSFNREREIWLPVEGSMEICNCCETGDCGSPGKHKSSDTGSLHVSSQRKTGSNRNYVDLSKGEMEADLVVGPVLIQKAAGNHERDQVGVEEEMLAKGQKANIFPVIEVDADYEIGHEFILKADKELHWILLPNRTVKVLSIDEVLAMGSNDESDEVYSGSGDLNIEMSPVDMIMMTPQDEVLGMDSDDKSNEIHSDSADLNTEISPVEVTMMTPQGVAASRRLLSLSGLVASATESIGGQPMRFSLRLLSLSLTAAVLPKRPISQLPKEPNAAAVPPDEMIAAAAPPEKPLLIAAVTGISVSHATASSCCPSSVLHTAKKVSGILASKPFSSAEVDKFDTTDPLFSRPPVEKDIVPSPKLFLESSPNAATNAPEDALRPEDKRFEQSLGGSSLTDADAGQDPSWRFLRSPGYQQAQSDDSCAHQDINKLRWRSCPFMGRMGDLPTPILSDRLPQDRDISKKHLVELAIGHLLQIQAIEEVPLEQQGRGFYSRLFIVPNLREITGNFSVFFMKGIISNTKHFHSAYSRPQGFLLRSLLLWLPISDLCRLECYLDDILLLSRSSHQAHRDVQLTLQILEDHGFLVNLKKSHLQFTTCLTHLGAVIDTSLEQVFLSPERQVSIRDLVSSIHGQQMVPLIQLSQLLRKMVSAFHIVPWARFHSRQLQWLLLPYQKADCSCLTHRIRLTLEGDPRTGGSPLPWNRDLYFAPPPLCITLTMDASLQGWGAHILSHTAQGLWSFSDQRNSINWLELRAVFLALLRFESFVANVHVLILMDNTTTKAHKTGRGGTKSQTLSFQLIFWVETHLLSLRAEHISGAQNIQADDLSYMHINPGEWSLHRRIFQQLTVRFGLSVLDLFTSQDNTQLPRYFARYATPGGEGVAVLRSVWPLGLLYAFPPTPLIQQMVRKLLVERAELILIAPQWPRRPWFADLMNLFVAPP</sequence>
<keyword evidence="5" id="KW-1003">Cell membrane</keyword>
<keyword evidence="10" id="KW-0732">Signal</keyword>
<feature type="domain" description="ZP" evidence="17">
    <location>
        <begin position="3"/>
        <end position="265"/>
    </location>
</feature>
<dbReference type="RefSeq" id="XP_013915428.1">
    <property type="nucleotide sequence ID" value="XM_014059953.1"/>
</dbReference>
<feature type="region of interest" description="Disordered" evidence="16">
    <location>
        <begin position="618"/>
        <end position="657"/>
    </location>
</feature>
<dbReference type="GO" id="GO:0007339">
    <property type="term" value="P:binding of sperm to zona pellucida"/>
    <property type="evidence" value="ECO:0007669"/>
    <property type="project" value="TreeGrafter"/>
</dbReference>
<evidence type="ECO:0000256" key="12">
    <source>
        <dbReference type="ARBA" id="ARBA00023136"/>
    </source>
</evidence>
<evidence type="ECO:0000256" key="5">
    <source>
        <dbReference type="ARBA" id="ARBA00022475"/>
    </source>
</evidence>
<keyword evidence="6" id="KW-0964">Secreted</keyword>
<organism evidence="18 19">
    <name type="scientific">Thamnophis sirtalis</name>
    <dbReference type="NCBI Taxonomy" id="35019"/>
    <lineage>
        <taxon>Eukaryota</taxon>
        <taxon>Metazoa</taxon>
        <taxon>Chordata</taxon>
        <taxon>Craniata</taxon>
        <taxon>Vertebrata</taxon>
        <taxon>Euteleostomi</taxon>
        <taxon>Lepidosauria</taxon>
        <taxon>Squamata</taxon>
        <taxon>Bifurcata</taxon>
        <taxon>Unidentata</taxon>
        <taxon>Episquamata</taxon>
        <taxon>Toxicofera</taxon>
        <taxon>Serpentes</taxon>
        <taxon>Colubroidea</taxon>
        <taxon>Colubridae</taxon>
        <taxon>Natricinae</taxon>
        <taxon>Thamnophis</taxon>
    </lineage>
</organism>
<dbReference type="Gene3D" id="2.60.40.3210">
    <property type="entry name" value="Zona pellucida, ZP-N domain"/>
    <property type="match status" value="1"/>
</dbReference>
<keyword evidence="9" id="KW-0812">Transmembrane</keyword>
<keyword evidence="18" id="KW-1185">Reference proteome</keyword>
<keyword evidence="14" id="KW-0325">Glycoprotein</keyword>
<reference evidence="19" key="1">
    <citation type="submission" date="2025-08" db="UniProtKB">
        <authorList>
            <consortium name="RefSeq"/>
        </authorList>
    </citation>
    <scope>IDENTIFICATION</scope>
    <source>
        <tissue evidence="19">Skeletal muscle</tissue>
    </source>
</reference>
<dbReference type="Gene3D" id="3.30.70.270">
    <property type="match status" value="1"/>
</dbReference>
<dbReference type="Gene3D" id="2.60.40.4100">
    <property type="entry name" value="Zona pellucida, ZP-C domain"/>
    <property type="match status" value="1"/>
</dbReference>
<dbReference type="Pfam" id="PF00100">
    <property type="entry name" value="Zona_pellucida"/>
    <property type="match status" value="1"/>
</dbReference>
<evidence type="ECO:0000256" key="15">
    <source>
        <dbReference type="ARBA" id="ARBA00030824"/>
    </source>
</evidence>
<dbReference type="InterPro" id="IPR017977">
    <property type="entry name" value="ZP_dom_CS"/>
</dbReference>
<evidence type="ECO:0000256" key="6">
    <source>
        <dbReference type="ARBA" id="ARBA00022525"/>
    </source>
</evidence>
<dbReference type="GO" id="GO:0031012">
    <property type="term" value="C:extracellular matrix"/>
    <property type="evidence" value="ECO:0007669"/>
    <property type="project" value="TreeGrafter"/>
</dbReference>
<gene>
    <name evidence="19" type="primary">LOC106543859</name>
</gene>
<dbReference type="GO" id="GO:0032190">
    <property type="term" value="F:acrosin binding"/>
    <property type="evidence" value="ECO:0007669"/>
    <property type="project" value="TreeGrafter"/>
</dbReference>
<dbReference type="CDD" id="cd09275">
    <property type="entry name" value="RNase_HI_RT_DIRS1"/>
    <property type="match status" value="1"/>
</dbReference>